<evidence type="ECO:0000313" key="1">
    <source>
        <dbReference type="EMBL" id="RKO70607.1"/>
    </source>
</evidence>
<reference evidence="1 2" key="1">
    <citation type="submission" date="2018-10" db="EMBL/GenBank/DDBJ databases">
        <title>Sphingobacterium sp. M05W1-28.</title>
        <authorList>
            <person name="Cai H."/>
        </authorList>
    </citation>
    <scope>NUCLEOTIDE SEQUENCE [LARGE SCALE GENOMIC DNA]</scope>
    <source>
        <strain evidence="1 2">M05W1-28</strain>
    </source>
</reference>
<name>A0A420VWK2_9SPHI</name>
<comment type="caution">
    <text evidence="1">The sequence shown here is derived from an EMBL/GenBank/DDBJ whole genome shotgun (WGS) entry which is preliminary data.</text>
</comment>
<evidence type="ECO:0008006" key="3">
    <source>
        <dbReference type="Google" id="ProtNLM"/>
    </source>
</evidence>
<evidence type="ECO:0000313" key="2">
    <source>
        <dbReference type="Proteomes" id="UP000282423"/>
    </source>
</evidence>
<dbReference type="SUPFAM" id="SSF55874">
    <property type="entry name" value="ATPase domain of HSP90 chaperone/DNA topoisomerase II/histidine kinase"/>
    <property type="match status" value="1"/>
</dbReference>
<dbReference type="AlphaFoldDB" id="A0A420VWK2"/>
<sequence length="253" mass="30003">MVLLLAVYDIVKLYLYDLLPSWDVVFFYPWKEGDEQKLMRKIVRGLLLATIYLLVDHLISRIRVNGTETQQLQRTLDNISNSNLLSGHFLRRLFDMAVQGKIAFDLKVMDFFQYVINKMALRDTLVSLDEEWRYLRQLIEMSVHHRFEIKGVENIPAWLWNRSVPTLTLMTWIENATEYSAKNQLILLEWTVMEHALILRICNRMDRECVSRGTGRGLDLVNRLYEPLRHQGCTLQYRIEDEACFVVELKFDK</sequence>
<dbReference type="EMBL" id="RBWS01000011">
    <property type="protein sequence ID" value="RKO70607.1"/>
    <property type="molecule type" value="Genomic_DNA"/>
</dbReference>
<protein>
    <recommendedName>
        <fullName evidence="3">Signal transduction histidine kinase internal region domain-containing protein</fullName>
    </recommendedName>
</protein>
<gene>
    <name evidence="1" type="ORF">D7322_15120</name>
</gene>
<keyword evidence="2" id="KW-1185">Reference proteome</keyword>
<proteinExistence type="predicted"/>
<organism evidence="1 2">
    <name type="scientific">Sphingobacterium puteale</name>
    <dbReference type="NCBI Taxonomy" id="2420510"/>
    <lineage>
        <taxon>Bacteria</taxon>
        <taxon>Pseudomonadati</taxon>
        <taxon>Bacteroidota</taxon>
        <taxon>Sphingobacteriia</taxon>
        <taxon>Sphingobacteriales</taxon>
        <taxon>Sphingobacteriaceae</taxon>
        <taxon>Sphingobacterium</taxon>
    </lineage>
</organism>
<accession>A0A420VWK2</accession>
<dbReference type="Proteomes" id="UP000282423">
    <property type="component" value="Unassembled WGS sequence"/>
</dbReference>
<dbReference type="InterPro" id="IPR036890">
    <property type="entry name" value="HATPase_C_sf"/>
</dbReference>